<keyword evidence="1" id="KW-0378">Hydrolase</keyword>
<organism evidence="3 4">
    <name type="scientific">Streptoalloteichus hindustanus</name>
    <dbReference type="NCBI Taxonomy" id="2017"/>
    <lineage>
        <taxon>Bacteria</taxon>
        <taxon>Bacillati</taxon>
        <taxon>Actinomycetota</taxon>
        <taxon>Actinomycetes</taxon>
        <taxon>Pseudonocardiales</taxon>
        <taxon>Pseudonocardiaceae</taxon>
        <taxon>Streptoalloteichus</taxon>
    </lineage>
</organism>
<dbReference type="InterPro" id="IPR050300">
    <property type="entry name" value="GDXG_lipolytic_enzyme"/>
</dbReference>
<evidence type="ECO:0000259" key="2">
    <source>
        <dbReference type="Pfam" id="PF07859"/>
    </source>
</evidence>
<dbReference type="EMBL" id="FQVN01000004">
    <property type="protein sequence ID" value="SHF57056.1"/>
    <property type="molecule type" value="Genomic_DNA"/>
</dbReference>
<sequence>MKDVTGAERPPLGIRLLHALSNKGPDWATITAEELAAFSDAENRKRSSPFIRVITGLPDRGAEIRWREVALPDRTVRVRVYRPTSARGGGHRALPLVLHVHGGGFVGTAVQSDWVNSHLAARLPAVVVSVEHRLLAPGTPLPAAVDDGWDVLHHVVRQAAEWGIDPARAAVFGESTGGLICALVALRARETGLPLRAQVLVNPALDLTDKSYDYASTTQHAHSPTLNMAQMRLLQRLAAPEGEDPRALSPLHADDLSGLAPALVVVPTVDPLADHGRLYFARLRESGTPAHLTEHPGATHAFLSMPGLVRQAGAARAEVAGFLRGGFRLTGRVPAGPTKTGKR</sequence>
<dbReference type="GO" id="GO:0016787">
    <property type="term" value="F:hydrolase activity"/>
    <property type="evidence" value="ECO:0007669"/>
    <property type="project" value="UniProtKB-KW"/>
</dbReference>
<proteinExistence type="predicted"/>
<gene>
    <name evidence="3" type="ORF">SAMN05444320_104127</name>
</gene>
<accession>A0A1M5CQZ2</accession>
<evidence type="ECO:0000313" key="3">
    <source>
        <dbReference type="EMBL" id="SHF57056.1"/>
    </source>
</evidence>
<feature type="domain" description="Alpha/beta hydrolase fold-3" evidence="2">
    <location>
        <begin position="97"/>
        <end position="303"/>
    </location>
</feature>
<dbReference type="Pfam" id="PF07859">
    <property type="entry name" value="Abhydrolase_3"/>
    <property type="match status" value="1"/>
</dbReference>
<dbReference type="PANTHER" id="PTHR48081:SF8">
    <property type="entry name" value="ALPHA_BETA HYDROLASE FOLD-3 DOMAIN-CONTAINING PROTEIN-RELATED"/>
    <property type="match status" value="1"/>
</dbReference>
<dbReference type="InterPro" id="IPR013094">
    <property type="entry name" value="AB_hydrolase_3"/>
</dbReference>
<dbReference type="OrthoDB" id="3206739at2"/>
<protein>
    <submittedName>
        <fullName evidence="3">Acetyl esterase/lipase</fullName>
    </submittedName>
</protein>
<evidence type="ECO:0000256" key="1">
    <source>
        <dbReference type="ARBA" id="ARBA00022801"/>
    </source>
</evidence>
<dbReference type="Gene3D" id="3.40.50.1820">
    <property type="entry name" value="alpha/beta hydrolase"/>
    <property type="match status" value="1"/>
</dbReference>
<dbReference type="SUPFAM" id="SSF53474">
    <property type="entry name" value="alpha/beta-Hydrolases"/>
    <property type="match status" value="1"/>
</dbReference>
<name>A0A1M5CQZ2_STRHI</name>
<dbReference type="Proteomes" id="UP000184501">
    <property type="component" value="Unassembled WGS sequence"/>
</dbReference>
<reference evidence="3 4" key="1">
    <citation type="submission" date="2016-11" db="EMBL/GenBank/DDBJ databases">
        <authorList>
            <person name="Jaros S."/>
            <person name="Januszkiewicz K."/>
            <person name="Wedrychowicz H."/>
        </authorList>
    </citation>
    <scope>NUCLEOTIDE SEQUENCE [LARGE SCALE GENOMIC DNA]</scope>
    <source>
        <strain evidence="3 4">DSM 44523</strain>
    </source>
</reference>
<dbReference type="RefSeq" id="WP_083959661.1">
    <property type="nucleotide sequence ID" value="NZ_FQVN01000004.1"/>
</dbReference>
<dbReference type="PANTHER" id="PTHR48081">
    <property type="entry name" value="AB HYDROLASE SUPERFAMILY PROTEIN C4A8.06C"/>
    <property type="match status" value="1"/>
</dbReference>
<dbReference type="AlphaFoldDB" id="A0A1M5CQZ2"/>
<dbReference type="STRING" id="2017.SAMN05444320_104127"/>
<dbReference type="InterPro" id="IPR029058">
    <property type="entry name" value="AB_hydrolase_fold"/>
</dbReference>
<evidence type="ECO:0000313" key="4">
    <source>
        <dbReference type="Proteomes" id="UP000184501"/>
    </source>
</evidence>
<keyword evidence="4" id="KW-1185">Reference proteome</keyword>